<feature type="DNA-binding region" description="OmpR/PhoB-type" evidence="7">
    <location>
        <begin position="135"/>
        <end position="235"/>
    </location>
</feature>
<feature type="domain" description="OmpR/PhoB-type" evidence="9">
    <location>
        <begin position="135"/>
        <end position="235"/>
    </location>
</feature>
<dbReference type="InterPro" id="IPR039420">
    <property type="entry name" value="WalR-like"/>
</dbReference>
<dbReference type="PANTHER" id="PTHR48111:SF1">
    <property type="entry name" value="TWO-COMPONENT RESPONSE REGULATOR ORR33"/>
    <property type="match status" value="1"/>
</dbReference>
<dbReference type="InterPro" id="IPR016032">
    <property type="entry name" value="Sig_transdc_resp-reg_C-effctor"/>
</dbReference>
<keyword evidence="1 6" id="KW-0597">Phosphoprotein</keyword>
<keyword evidence="5" id="KW-0804">Transcription</keyword>
<gene>
    <name evidence="10" type="primary">phoB</name>
    <name evidence="10" type="ORF">ATOP_03340</name>
</gene>
<keyword evidence="2" id="KW-0902">Two-component regulatory system</keyword>
<evidence type="ECO:0000256" key="1">
    <source>
        <dbReference type="ARBA" id="ARBA00022553"/>
    </source>
</evidence>
<evidence type="ECO:0000256" key="5">
    <source>
        <dbReference type="ARBA" id="ARBA00023163"/>
    </source>
</evidence>
<dbReference type="EMBL" id="BQKC01000001">
    <property type="protein sequence ID" value="GJM54679.1"/>
    <property type="molecule type" value="Genomic_DNA"/>
</dbReference>
<dbReference type="InterPro" id="IPR011006">
    <property type="entry name" value="CheY-like_superfamily"/>
</dbReference>
<dbReference type="InterPro" id="IPR001867">
    <property type="entry name" value="OmpR/PhoB-type_DNA-bd"/>
</dbReference>
<keyword evidence="4 7" id="KW-0238">DNA-binding</keyword>
<protein>
    <submittedName>
        <fullName evidence="10">DNA-binding response regulator</fullName>
    </submittedName>
</protein>
<evidence type="ECO:0000256" key="7">
    <source>
        <dbReference type="PROSITE-ProRule" id="PRU01091"/>
    </source>
</evidence>
<reference evidence="10" key="1">
    <citation type="journal article" date="2022" name="Int. J. Syst. Evol. Microbiol.">
        <title>Granulimonas faecalis gen. nov., sp. nov., and Leptogranulimonas caecicola gen. nov., sp. nov., novel lactate-producing Atopobiaceae bacteria isolated from mouse intestines, and an emended description of the family Atopobiaceae.</title>
        <authorList>
            <person name="Morinaga K."/>
            <person name="Kusada H."/>
            <person name="Sakamoto S."/>
            <person name="Murakami T."/>
            <person name="Toyoda A."/>
            <person name="Mori H."/>
            <person name="Meng X.Y."/>
            <person name="Takashino M."/>
            <person name="Murotomi K."/>
            <person name="Tamaki H."/>
        </authorList>
    </citation>
    <scope>NUCLEOTIDE SEQUENCE</scope>
    <source>
        <strain evidence="10">OPF53</strain>
    </source>
</reference>
<dbReference type="GO" id="GO:0006355">
    <property type="term" value="P:regulation of DNA-templated transcription"/>
    <property type="evidence" value="ECO:0007669"/>
    <property type="project" value="InterPro"/>
</dbReference>
<dbReference type="PANTHER" id="PTHR48111">
    <property type="entry name" value="REGULATOR OF RPOS"/>
    <property type="match status" value="1"/>
</dbReference>
<dbReference type="Gene3D" id="6.10.250.690">
    <property type="match status" value="1"/>
</dbReference>
<keyword evidence="11" id="KW-1185">Reference proteome</keyword>
<dbReference type="SMART" id="SM00448">
    <property type="entry name" value="REC"/>
    <property type="match status" value="1"/>
</dbReference>
<evidence type="ECO:0000313" key="10">
    <source>
        <dbReference type="EMBL" id="GJM54679.1"/>
    </source>
</evidence>
<dbReference type="InterPro" id="IPR001789">
    <property type="entry name" value="Sig_transdc_resp-reg_receiver"/>
</dbReference>
<dbReference type="PROSITE" id="PS50110">
    <property type="entry name" value="RESPONSE_REGULATORY"/>
    <property type="match status" value="1"/>
</dbReference>
<comment type="caution">
    <text evidence="10">The sequence shown here is derived from an EMBL/GenBank/DDBJ whole genome shotgun (WGS) entry which is preliminary data.</text>
</comment>
<organism evidence="10 11">
    <name type="scientific">Granulimonas faecalis</name>
    <dbReference type="NCBI Taxonomy" id="2894155"/>
    <lineage>
        <taxon>Bacteria</taxon>
        <taxon>Bacillati</taxon>
        <taxon>Actinomycetota</taxon>
        <taxon>Coriobacteriia</taxon>
        <taxon>Coriobacteriales</taxon>
        <taxon>Kribbibacteriaceae</taxon>
        <taxon>Granulimonas</taxon>
    </lineage>
</organism>
<dbReference type="Proteomes" id="UP001055025">
    <property type="component" value="Unassembled WGS sequence"/>
</dbReference>
<dbReference type="SUPFAM" id="SSF46894">
    <property type="entry name" value="C-terminal effector domain of the bipartite response regulators"/>
    <property type="match status" value="1"/>
</dbReference>
<dbReference type="Gene3D" id="1.10.10.10">
    <property type="entry name" value="Winged helix-like DNA-binding domain superfamily/Winged helix DNA-binding domain"/>
    <property type="match status" value="1"/>
</dbReference>
<dbReference type="Pfam" id="PF00072">
    <property type="entry name" value="Response_reg"/>
    <property type="match status" value="1"/>
</dbReference>
<dbReference type="PROSITE" id="PS51755">
    <property type="entry name" value="OMPR_PHOB"/>
    <property type="match status" value="1"/>
</dbReference>
<dbReference type="SUPFAM" id="SSF52172">
    <property type="entry name" value="CheY-like"/>
    <property type="match status" value="1"/>
</dbReference>
<proteinExistence type="predicted"/>
<accession>A0AAV5AYM1</accession>
<evidence type="ECO:0000259" key="9">
    <source>
        <dbReference type="PROSITE" id="PS51755"/>
    </source>
</evidence>
<dbReference type="AlphaFoldDB" id="A0AAV5AYM1"/>
<dbReference type="Pfam" id="PF00486">
    <property type="entry name" value="Trans_reg_C"/>
    <property type="match status" value="1"/>
</dbReference>
<evidence type="ECO:0000256" key="6">
    <source>
        <dbReference type="PROSITE-ProRule" id="PRU00169"/>
    </source>
</evidence>
<evidence type="ECO:0000259" key="8">
    <source>
        <dbReference type="PROSITE" id="PS50110"/>
    </source>
</evidence>
<feature type="domain" description="Response regulatory" evidence="8">
    <location>
        <begin position="5"/>
        <end position="121"/>
    </location>
</feature>
<feature type="modified residue" description="4-aspartylphosphate" evidence="6">
    <location>
        <position position="54"/>
    </location>
</feature>
<name>A0AAV5AYM1_9ACTN</name>
<dbReference type="CDD" id="cd00383">
    <property type="entry name" value="trans_reg_C"/>
    <property type="match status" value="1"/>
</dbReference>
<evidence type="ECO:0000256" key="3">
    <source>
        <dbReference type="ARBA" id="ARBA00023015"/>
    </source>
</evidence>
<evidence type="ECO:0000256" key="2">
    <source>
        <dbReference type="ARBA" id="ARBA00023012"/>
    </source>
</evidence>
<keyword evidence="3" id="KW-0805">Transcription regulation</keyword>
<dbReference type="GO" id="GO:0032993">
    <property type="term" value="C:protein-DNA complex"/>
    <property type="evidence" value="ECO:0007669"/>
    <property type="project" value="TreeGrafter"/>
</dbReference>
<evidence type="ECO:0000256" key="4">
    <source>
        <dbReference type="ARBA" id="ARBA00023125"/>
    </source>
</evidence>
<dbReference type="Gene3D" id="3.40.50.2300">
    <property type="match status" value="1"/>
</dbReference>
<dbReference type="GO" id="GO:0000156">
    <property type="term" value="F:phosphorelay response regulator activity"/>
    <property type="evidence" value="ECO:0007669"/>
    <property type="project" value="TreeGrafter"/>
</dbReference>
<dbReference type="SMART" id="SM00862">
    <property type="entry name" value="Trans_reg_C"/>
    <property type="match status" value="1"/>
</dbReference>
<dbReference type="GO" id="GO:0005829">
    <property type="term" value="C:cytosol"/>
    <property type="evidence" value="ECO:0007669"/>
    <property type="project" value="TreeGrafter"/>
</dbReference>
<dbReference type="GO" id="GO:0000976">
    <property type="term" value="F:transcription cis-regulatory region binding"/>
    <property type="evidence" value="ECO:0007669"/>
    <property type="project" value="TreeGrafter"/>
</dbReference>
<dbReference type="InterPro" id="IPR036388">
    <property type="entry name" value="WH-like_DNA-bd_sf"/>
</dbReference>
<sequence>MAEATVYYLEDDPRILELTLYTLAQTGIRAEGFSSAGEFLDACAESVPDLVLLDIMLPDVDGLTVLRRLRGEPATRDVPVMMLTAKGDELDKAYGLDLGADDYLAKPFGMVELLARVRALLRRSQAPARGEATEPDRLSFGGIVLDEGRHTVTADGVPVSLTPKEFDLLKTLMASPGRVLSRDRLLADVWDVAFSGGTRTVDVHVRTLRQKLAAAAPGSERAVETVRGVGYRLGDGHHG</sequence>
<dbReference type="FunFam" id="1.10.10.10:FF:000018">
    <property type="entry name" value="DNA-binding response regulator ResD"/>
    <property type="match status" value="1"/>
</dbReference>
<evidence type="ECO:0000313" key="11">
    <source>
        <dbReference type="Proteomes" id="UP001055025"/>
    </source>
</evidence>
<dbReference type="RefSeq" id="WP_135978165.1">
    <property type="nucleotide sequence ID" value="NZ_BQKC01000001.1"/>
</dbReference>